<dbReference type="Pfam" id="PF00884">
    <property type="entry name" value="Sulfatase"/>
    <property type="match status" value="1"/>
</dbReference>
<keyword evidence="9" id="KW-1185">Reference proteome</keyword>
<evidence type="ECO:0000256" key="3">
    <source>
        <dbReference type="ARBA" id="ARBA00022692"/>
    </source>
</evidence>
<sequence length="801" mass="87361">MYSYRKIRPLYLLVIALYGLLAAPVLASFHYSQHHGLVWLLLALAGLVCFMACGGWIVAGITRLWQRRLAACTLAGCAALLLLLRLISFYFQGESFNTRFLYHLNTDSLAASAAYLPLMAASVLFLTGCLWLTWQTVAHLPPRPADTSWRKFSPLALTFVLMLVLEPDLARLSAAQWQLLSQQEPAPALDNIDWKQLGLNRAALTPPPGPVTPGKNLVLIYLESLERLYTDEQAFPGLTPNLNQLMKTGLLFDNMLQTEGTDWTVAGMTASLCGTPLLYGLGPGGSNDVLQGGFLNQATCLPDILKRAGYYQVYMGGAATEFGGKGTLLSKHGFDQVKGKNQLIPLLADPSYLNGWGLYDDSLFDLAAQEFERLATLQKPFNLTLLTLDTHHPSGHPSASCPRYPAIDNSILHAVHCTDHLVARFLERISQHPAWKNTVVVLLSDHLAMRNVAQPLYPDDYDRQLLFLALNTPLKSSVADSGTHMDVAPTVLDLLEVQHSAAFLAGNSLLETAQPQVDVYAQSRLDAIQYLNLNLLTGAAGGICDHAQLFSAQNHKLLISKREVPLSMSGMPLPFESMGTTHGLIALLNDRGTVTSTFAVNLRNLAHALYQYRDHPFIVIAPAVSLPFRSVDMAANDDEIVAVLGKLGGEQLILGKAPNLESLHLSNSGCQQVLTHVMSSQTDSDNTAYLANLCQPDTPASNTVDPATGALHLTRLAHEDGLFQVTLANTGPNRYEVVALEGLADDIRPDEPDSCHAYYGHGEVIIPAIEEAGRLSARVLQQIPGETLQFSLLTELFLTQP</sequence>
<dbReference type="AlphaFoldDB" id="A0A1H3JR14"/>
<dbReference type="PANTHER" id="PTHR47371">
    <property type="entry name" value="LIPOTEICHOIC ACID SYNTHASE"/>
    <property type="match status" value="1"/>
</dbReference>
<evidence type="ECO:0000256" key="1">
    <source>
        <dbReference type="ARBA" id="ARBA00004651"/>
    </source>
</evidence>
<feature type="transmembrane region" description="Helical" evidence="6">
    <location>
        <begin position="37"/>
        <end position="59"/>
    </location>
</feature>
<protein>
    <submittedName>
        <fullName evidence="8">Sulfatase</fullName>
    </submittedName>
</protein>
<reference evidence="8 9" key="1">
    <citation type="submission" date="2016-10" db="EMBL/GenBank/DDBJ databases">
        <authorList>
            <person name="de Groot N.N."/>
        </authorList>
    </citation>
    <scope>NUCLEOTIDE SEQUENCE [LARGE SCALE GENOMIC DNA]</scope>
    <source>
        <strain evidence="8 9">Nm1</strain>
    </source>
</reference>
<dbReference type="STRING" id="44576.SAMN05421881_10352"/>
<dbReference type="GO" id="GO:0005886">
    <property type="term" value="C:plasma membrane"/>
    <property type="evidence" value="ECO:0007669"/>
    <property type="project" value="UniProtKB-SubCell"/>
</dbReference>
<dbReference type="RefSeq" id="WP_245725152.1">
    <property type="nucleotide sequence ID" value="NZ_FNOY01000035.1"/>
</dbReference>
<accession>A0A1H3JR14</accession>
<dbReference type="EMBL" id="FNOY01000035">
    <property type="protein sequence ID" value="SDY42373.1"/>
    <property type="molecule type" value="Genomic_DNA"/>
</dbReference>
<dbReference type="InterPro" id="IPR050448">
    <property type="entry name" value="OpgB/LTA_synthase_biosynth"/>
</dbReference>
<proteinExistence type="predicted"/>
<dbReference type="InterPro" id="IPR000917">
    <property type="entry name" value="Sulfatase_N"/>
</dbReference>
<gene>
    <name evidence="8" type="ORF">SAMN05421881_10352</name>
</gene>
<feature type="domain" description="Sulfatase N-terminal" evidence="7">
    <location>
        <begin position="215"/>
        <end position="496"/>
    </location>
</feature>
<evidence type="ECO:0000256" key="4">
    <source>
        <dbReference type="ARBA" id="ARBA00022989"/>
    </source>
</evidence>
<dbReference type="Gene3D" id="3.40.720.10">
    <property type="entry name" value="Alkaline Phosphatase, subunit A"/>
    <property type="match status" value="1"/>
</dbReference>
<keyword evidence="5 6" id="KW-0472">Membrane</keyword>
<feature type="transmembrane region" description="Helical" evidence="6">
    <location>
        <begin position="113"/>
        <end position="134"/>
    </location>
</feature>
<evidence type="ECO:0000256" key="6">
    <source>
        <dbReference type="SAM" id="Phobius"/>
    </source>
</evidence>
<dbReference type="SUPFAM" id="SSF53649">
    <property type="entry name" value="Alkaline phosphatase-like"/>
    <property type="match status" value="1"/>
</dbReference>
<keyword evidence="2" id="KW-1003">Cell membrane</keyword>
<organism evidence="8 9">
    <name type="scientific">Nitrosomonas halophila</name>
    <dbReference type="NCBI Taxonomy" id="44576"/>
    <lineage>
        <taxon>Bacteria</taxon>
        <taxon>Pseudomonadati</taxon>
        <taxon>Pseudomonadota</taxon>
        <taxon>Betaproteobacteria</taxon>
        <taxon>Nitrosomonadales</taxon>
        <taxon>Nitrosomonadaceae</taxon>
        <taxon>Nitrosomonas</taxon>
    </lineage>
</organism>
<name>A0A1H3JR14_9PROT</name>
<evidence type="ECO:0000259" key="7">
    <source>
        <dbReference type="Pfam" id="PF00884"/>
    </source>
</evidence>
<comment type="subcellular location">
    <subcellularLocation>
        <location evidence="1">Cell membrane</location>
        <topology evidence="1">Multi-pass membrane protein</topology>
    </subcellularLocation>
</comment>
<keyword evidence="3 6" id="KW-0812">Transmembrane</keyword>
<dbReference type="CDD" id="cd16015">
    <property type="entry name" value="LTA_synthase"/>
    <property type="match status" value="1"/>
</dbReference>
<feature type="transmembrane region" description="Helical" evidence="6">
    <location>
        <begin position="71"/>
        <end position="93"/>
    </location>
</feature>
<evidence type="ECO:0000256" key="2">
    <source>
        <dbReference type="ARBA" id="ARBA00022475"/>
    </source>
</evidence>
<dbReference type="InterPro" id="IPR017850">
    <property type="entry name" value="Alkaline_phosphatase_core_sf"/>
</dbReference>
<evidence type="ECO:0000313" key="9">
    <source>
        <dbReference type="Proteomes" id="UP000198640"/>
    </source>
</evidence>
<dbReference type="PANTHER" id="PTHR47371:SF3">
    <property type="entry name" value="PHOSPHOGLYCEROL TRANSFERASE I"/>
    <property type="match status" value="1"/>
</dbReference>
<evidence type="ECO:0000256" key="5">
    <source>
        <dbReference type="ARBA" id="ARBA00023136"/>
    </source>
</evidence>
<dbReference type="Proteomes" id="UP000198640">
    <property type="component" value="Unassembled WGS sequence"/>
</dbReference>
<keyword evidence="4 6" id="KW-1133">Transmembrane helix</keyword>
<evidence type="ECO:0000313" key="8">
    <source>
        <dbReference type="EMBL" id="SDY42373.1"/>
    </source>
</evidence>